<comment type="similarity">
    <text evidence="2">Belongs to the MipA/OmpV family.</text>
</comment>
<evidence type="ECO:0000256" key="5">
    <source>
        <dbReference type="ARBA" id="ARBA00023237"/>
    </source>
</evidence>
<keyword evidence="4" id="KW-0472">Membrane</keyword>
<sequence length="276" mass="29953">MRQINRCVYRGAALACLFVTSNVMAADQSTTSAPQEPRGWIITLGAGTEYGPSYEGAHDKSFSFVPSFDIRRFGEAADLSAPDDNIDYSLFELGGVEIGPVVSLRGNRKPSDDPSLQGLHEIRWSVDAGAFAQYWAIQDKLRFRVEARQGLRHDDGFVADLGADWFQSAGKDLIFSVGPRLSFANATYMQNNFGVSANEVANGAVLPAYDARGGLKSVGVVASVTYQLTDTMSIQAYDKFERLVSDAADSPIVTQGGSPNQNSIGIILSRSFELRF</sequence>
<dbReference type="EMBL" id="JAAVLN010000003">
    <property type="protein sequence ID" value="NKC05230.1"/>
    <property type="molecule type" value="Genomic_DNA"/>
</dbReference>
<feature type="chain" id="PRO_5046010901" evidence="6">
    <location>
        <begin position="26"/>
        <end position="276"/>
    </location>
</feature>
<dbReference type="PANTHER" id="PTHR38776:SF1">
    <property type="entry name" value="MLTA-INTERACTING PROTEIN-RELATED"/>
    <property type="match status" value="1"/>
</dbReference>
<keyword evidence="5" id="KW-0998">Cell outer membrane</keyword>
<evidence type="ECO:0000256" key="1">
    <source>
        <dbReference type="ARBA" id="ARBA00004442"/>
    </source>
</evidence>
<comment type="subcellular location">
    <subcellularLocation>
        <location evidence="1">Cell outer membrane</location>
    </subcellularLocation>
</comment>
<protein>
    <submittedName>
        <fullName evidence="7">MipA/OmpV family protein</fullName>
    </submittedName>
</protein>
<keyword evidence="3 6" id="KW-0732">Signal</keyword>
<keyword evidence="8" id="KW-1185">Reference proteome</keyword>
<evidence type="ECO:0000256" key="6">
    <source>
        <dbReference type="SAM" id="SignalP"/>
    </source>
</evidence>
<feature type="signal peptide" evidence="6">
    <location>
        <begin position="1"/>
        <end position="25"/>
    </location>
</feature>
<gene>
    <name evidence="7" type="ORF">HED55_24975</name>
</gene>
<accession>A0ABX1DSR6</accession>
<organism evidence="7 8">
    <name type="scientific">Brucella haematophila</name>
    <dbReference type="NCBI Taxonomy" id="419474"/>
    <lineage>
        <taxon>Bacteria</taxon>
        <taxon>Pseudomonadati</taxon>
        <taxon>Pseudomonadota</taxon>
        <taxon>Alphaproteobacteria</taxon>
        <taxon>Hyphomicrobiales</taxon>
        <taxon>Brucellaceae</taxon>
        <taxon>Brucella/Ochrobactrum group</taxon>
        <taxon>Brucella</taxon>
    </lineage>
</organism>
<evidence type="ECO:0000313" key="8">
    <source>
        <dbReference type="Proteomes" id="UP000704467"/>
    </source>
</evidence>
<evidence type="ECO:0000256" key="3">
    <source>
        <dbReference type="ARBA" id="ARBA00022729"/>
    </source>
</evidence>
<proteinExistence type="inferred from homology"/>
<comment type="caution">
    <text evidence="7">The sequence shown here is derived from an EMBL/GenBank/DDBJ whole genome shotgun (WGS) entry which is preliminary data.</text>
</comment>
<evidence type="ECO:0000256" key="4">
    <source>
        <dbReference type="ARBA" id="ARBA00023136"/>
    </source>
</evidence>
<dbReference type="Proteomes" id="UP000704467">
    <property type="component" value="Unassembled WGS sequence"/>
</dbReference>
<evidence type="ECO:0000313" key="7">
    <source>
        <dbReference type="EMBL" id="NKC05230.1"/>
    </source>
</evidence>
<dbReference type="InterPro" id="IPR010583">
    <property type="entry name" value="MipA"/>
</dbReference>
<reference evidence="7 8" key="1">
    <citation type="submission" date="2020-03" db="EMBL/GenBank/DDBJ databases">
        <title>Whole genome sequencing of clinical and environmental type strains of Ochrobactrum.</title>
        <authorList>
            <person name="Dharne M."/>
        </authorList>
    </citation>
    <scope>NUCLEOTIDE SEQUENCE [LARGE SCALE GENOMIC DNA]</scope>
    <source>
        <strain evidence="7 8">CIP 109452</strain>
    </source>
</reference>
<dbReference type="PANTHER" id="PTHR38776">
    <property type="entry name" value="MLTA-INTERACTING PROTEIN-RELATED"/>
    <property type="match status" value="1"/>
</dbReference>
<name>A0ABX1DSR6_9HYPH</name>
<dbReference type="RefSeq" id="WP_138785505.1">
    <property type="nucleotide sequence ID" value="NZ_JBHEEQ010000006.1"/>
</dbReference>
<dbReference type="Pfam" id="PF06629">
    <property type="entry name" value="MipA"/>
    <property type="match status" value="1"/>
</dbReference>
<evidence type="ECO:0000256" key="2">
    <source>
        <dbReference type="ARBA" id="ARBA00005722"/>
    </source>
</evidence>